<evidence type="ECO:0000256" key="6">
    <source>
        <dbReference type="ARBA" id="ARBA00022928"/>
    </source>
</evidence>
<feature type="region of interest" description="Disordered" evidence="13">
    <location>
        <begin position="66"/>
        <end position="111"/>
    </location>
</feature>
<evidence type="ECO:0000256" key="9">
    <source>
        <dbReference type="ARBA" id="ARBA00023163"/>
    </source>
</evidence>
<feature type="compositionally biased region" description="Basic and acidic residues" evidence="13">
    <location>
        <begin position="34"/>
        <end position="54"/>
    </location>
</feature>
<feature type="compositionally biased region" description="Basic and acidic residues" evidence="13">
    <location>
        <begin position="66"/>
        <end position="77"/>
    </location>
</feature>
<dbReference type="EMBL" id="OU015567">
    <property type="protein sequence ID" value="CAG5113805.1"/>
    <property type="molecule type" value="Genomic_DNA"/>
</dbReference>
<evidence type="ECO:0000256" key="12">
    <source>
        <dbReference type="PROSITE-ProRule" id="PRU00267"/>
    </source>
</evidence>
<sequence length="370" mass="41835">MENKEVRVKRPMNAFMVWSREQRKILSKQFPKMHNSEISRNLGERWRQLNEDEKIPFVDEAKRLRAQHMKEHPDYKYRPRRRQRPSDSSKAETARTELPAPAQAPKLSVGEPKVTTVVAGNGEIRSPLPVVQMQPGTNIMQSSLNFIPYQTYTQHPNIQHATVLQETMDVEPNVVPIDEGENIVLGKVEPIKSEPLETVTSTGQEPSIDIPVTSVAEFSQLQAVDQKPIIRKREPSRLCLIKGDHLVHIEESEALAEILAKQESPSLRDVTFHFKSENMSQIARQSSHPEPQFVPQVQTIYTRADSNGKMLTPVSIHNHSQPAMIQPSQFQPWYATGGQPGHVIIVPTPSMIPQSGLVPVDQSVRVEGQF</sequence>
<dbReference type="InterPro" id="IPR036910">
    <property type="entry name" value="HMG_box_dom_sf"/>
</dbReference>
<comment type="function">
    <text evidence="11">Transcriptional regulator that controls a genetic switch in male development. It is necessary and sufficient for initiating male sex determination by directing the development of supporting cell precursors (pre-Sertoli cells) as Sertoli rather than granulosa cells. Involved in different aspects of gene regulation including promoter activation or repression. Binds to the DNA consensus sequence 5'-[AT]AACAA[AT]-3'. SRY HMG box recognizes DNA by partial intercalation in the minor groove and promotes DNA bending. Also involved in pre-mRNA splicing. In male adult brain involved in the maintenance of motor functions of dopaminergic neurons.</text>
</comment>
<evidence type="ECO:0000256" key="5">
    <source>
        <dbReference type="ARBA" id="ARBA00022860"/>
    </source>
</evidence>
<dbReference type="SMART" id="SM00398">
    <property type="entry name" value="HMG"/>
    <property type="match status" value="1"/>
</dbReference>
<keyword evidence="4" id="KW-0221">Differentiation</keyword>
<dbReference type="SUPFAM" id="SSF47095">
    <property type="entry name" value="HMG-box"/>
    <property type="match status" value="1"/>
</dbReference>
<evidence type="ECO:0000313" key="15">
    <source>
        <dbReference type="EMBL" id="CAG5113805.1"/>
    </source>
</evidence>
<dbReference type="InterPro" id="IPR050140">
    <property type="entry name" value="SRY-related_HMG-box_TF-like"/>
</dbReference>
<evidence type="ECO:0000256" key="7">
    <source>
        <dbReference type="ARBA" id="ARBA00023125"/>
    </source>
</evidence>
<dbReference type="PROSITE" id="PS50118">
    <property type="entry name" value="HMG_BOX_2"/>
    <property type="match status" value="1"/>
</dbReference>
<dbReference type="PANTHER" id="PTHR10270:SF161">
    <property type="entry name" value="SEX-DETERMINING REGION Y PROTEIN"/>
    <property type="match status" value="1"/>
</dbReference>
<dbReference type="Gene3D" id="1.10.30.10">
    <property type="entry name" value="High mobility group box domain"/>
    <property type="match status" value="1"/>
</dbReference>
<evidence type="ECO:0000256" key="10">
    <source>
        <dbReference type="ARBA" id="ARBA00032498"/>
    </source>
</evidence>
<comment type="subcellular location">
    <subcellularLocation>
        <location evidence="1">Nucleus speckle</location>
    </subcellularLocation>
</comment>
<feature type="domain" description="HMG box" evidence="14">
    <location>
        <begin position="8"/>
        <end position="76"/>
    </location>
</feature>
<proteinExistence type="inferred from homology"/>
<reference evidence="15 16" key="1">
    <citation type="submission" date="2021-04" db="EMBL/GenBank/DDBJ databases">
        <authorList>
            <person name="Bliznina A."/>
        </authorList>
    </citation>
    <scope>NUCLEOTIDE SEQUENCE [LARGE SCALE GENOMIC DNA]</scope>
</reference>
<evidence type="ECO:0000313" key="16">
    <source>
        <dbReference type="Proteomes" id="UP001158576"/>
    </source>
</evidence>
<evidence type="ECO:0000259" key="14">
    <source>
        <dbReference type="PROSITE" id="PS50118"/>
    </source>
</evidence>
<evidence type="ECO:0000256" key="2">
    <source>
        <dbReference type="ARBA" id="ARBA00005998"/>
    </source>
</evidence>
<evidence type="ECO:0000256" key="1">
    <source>
        <dbReference type="ARBA" id="ARBA00004324"/>
    </source>
</evidence>
<feature type="region of interest" description="Disordered" evidence="13">
    <location>
        <begin position="33"/>
        <end position="54"/>
    </location>
</feature>
<dbReference type="CDD" id="cd22028">
    <property type="entry name" value="HMG-box_SoxA_SoxB_SoxG"/>
    <property type="match status" value="1"/>
</dbReference>
<feature type="compositionally biased region" description="Basic and acidic residues" evidence="13">
    <location>
        <begin position="84"/>
        <end position="95"/>
    </location>
</feature>
<dbReference type="PANTHER" id="PTHR10270">
    <property type="entry name" value="SOX TRANSCRIPTION FACTOR"/>
    <property type="match status" value="1"/>
</dbReference>
<comment type="similarity">
    <text evidence="2">Belongs to the SRY family.</text>
</comment>
<dbReference type="Pfam" id="PF00505">
    <property type="entry name" value="HMG_box"/>
    <property type="match status" value="1"/>
</dbReference>
<organism evidence="15 16">
    <name type="scientific">Oikopleura dioica</name>
    <name type="common">Tunicate</name>
    <dbReference type="NCBI Taxonomy" id="34765"/>
    <lineage>
        <taxon>Eukaryota</taxon>
        <taxon>Metazoa</taxon>
        <taxon>Chordata</taxon>
        <taxon>Tunicata</taxon>
        <taxon>Appendicularia</taxon>
        <taxon>Copelata</taxon>
        <taxon>Oikopleuridae</taxon>
        <taxon>Oikopleura</taxon>
    </lineage>
</organism>
<keyword evidence="6" id="KW-0726">Sexual differentiation</keyword>
<dbReference type="Proteomes" id="UP001158576">
    <property type="component" value="Chromosome 2"/>
</dbReference>
<accession>A0ABN7T9Y1</accession>
<keyword evidence="12" id="KW-0539">Nucleus</keyword>
<evidence type="ECO:0000256" key="8">
    <source>
        <dbReference type="ARBA" id="ARBA00023159"/>
    </source>
</evidence>
<keyword evidence="16" id="KW-1185">Reference proteome</keyword>
<evidence type="ECO:0000256" key="4">
    <source>
        <dbReference type="ARBA" id="ARBA00022782"/>
    </source>
</evidence>
<keyword evidence="7 12" id="KW-0238">DNA-binding</keyword>
<keyword evidence="8" id="KW-0010">Activator</keyword>
<name>A0ABN7T9Y1_OIKDI</name>
<keyword evidence="9" id="KW-0804">Transcription</keyword>
<keyword evidence="5" id="KW-0112">Calmodulin-binding</keyword>
<evidence type="ECO:0000256" key="11">
    <source>
        <dbReference type="ARBA" id="ARBA00045821"/>
    </source>
</evidence>
<gene>
    <name evidence="15" type="ORF">OKIOD_LOCUS16660</name>
</gene>
<feature type="DNA-binding region" description="HMG box" evidence="12">
    <location>
        <begin position="8"/>
        <end position="76"/>
    </location>
</feature>
<evidence type="ECO:0000256" key="13">
    <source>
        <dbReference type="SAM" id="MobiDB-lite"/>
    </source>
</evidence>
<protein>
    <recommendedName>
        <fullName evidence="3">Sex-determining region Y protein</fullName>
    </recommendedName>
    <alternativeName>
        <fullName evidence="10">Testis-determining factor</fullName>
    </alternativeName>
</protein>
<evidence type="ECO:0000256" key="3">
    <source>
        <dbReference type="ARBA" id="ARBA00019052"/>
    </source>
</evidence>
<dbReference type="InterPro" id="IPR009071">
    <property type="entry name" value="HMG_box_dom"/>
</dbReference>